<reference evidence="1" key="1">
    <citation type="journal article" date="2021" name="Nat. Commun.">
        <title>Genetic determinants of endophytism in the Arabidopsis root mycobiome.</title>
        <authorList>
            <person name="Mesny F."/>
            <person name="Miyauchi S."/>
            <person name="Thiergart T."/>
            <person name="Pickel B."/>
            <person name="Atanasova L."/>
            <person name="Karlsson M."/>
            <person name="Huettel B."/>
            <person name="Barry K.W."/>
            <person name="Haridas S."/>
            <person name="Chen C."/>
            <person name="Bauer D."/>
            <person name="Andreopoulos W."/>
            <person name="Pangilinan J."/>
            <person name="LaButti K."/>
            <person name="Riley R."/>
            <person name="Lipzen A."/>
            <person name="Clum A."/>
            <person name="Drula E."/>
            <person name="Henrissat B."/>
            <person name="Kohler A."/>
            <person name="Grigoriev I.V."/>
            <person name="Martin F.M."/>
            <person name="Hacquard S."/>
        </authorList>
    </citation>
    <scope>NUCLEOTIDE SEQUENCE</scope>
    <source>
        <strain evidence="1">MPI-CAGE-AT-0023</strain>
    </source>
</reference>
<dbReference type="EMBL" id="JAGMUX010000007">
    <property type="protein sequence ID" value="KAH7253565.1"/>
    <property type="molecule type" value="Genomic_DNA"/>
</dbReference>
<dbReference type="RefSeq" id="XP_046049812.1">
    <property type="nucleotide sequence ID" value="XM_046192560.1"/>
</dbReference>
<proteinExistence type="predicted"/>
<evidence type="ECO:0000313" key="2">
    <source>
        <dbReference type="Proteomes" id="UP000720189"/>
    </source>
</evidence>
<protein>
    <submittedName>
        <fullName evidence="1">Uncharacterized protein</fullName>
    </submittedName>
</protein>
<dbReference type="GeneID" id="70222514"/>
<evidence type="ECO:0000313" key="1">
    <source>
        <dbReference type="EMBL" id="KAH7253565.1"/>
    </source>
</evidence>
<accession>A0A9P9HAG5</accession>
<dbReference type="Proteomes" id="UP000720189">
    <property type="component" value="Unassembled WGS sequence"/>
</dbReference>
<name>A0A9P9HAG5_FUSRE</name>
<sequence>MANSPVSRCSWLCCVQEPDAEATPCCKRSVLYSPRHTRLLWAPRSMKLCHFPCQPCHHQRGGCC</sequence>
<comment type="caution">
    <text evidence="1">The sequence shown here is derived from an EMBL/GenBank/DDBJ whole genome shotgun (WGS) entry which is preliminary data.</text>
</comment>
<gene>
    <name evidence="1" type="ORF">BKA55DRAFT_565929</name>
</gene>
<dbReference type="AlphaFoldDB" id="A0A9P9HAG5"/>
<keyword evidence="2" id="KW-1185">Reference proteome</keyword>
<organism evidence="1 2">
    <name type="scientific">Fusarium redolens</name>
    <dbReference type="NCBI Taxonomy" id="48865"/>
    <lineage>
        <taxon>Eukaryota</taxon>
        <taxon>Fungi</taxon>
        <taxon>Dikarya</taxon>
        <taxon>Ascomycota</taxon>
        <taxon>Pezizomycotina</taxon>
        <taxon>Sordariomycetes</taxon>
        <taxon>Hypocreomycetidae</taxon>
        <taxon>Hypocreales</taxon>
        <taxon>Nectriaceae</taxon>
        <taxon>Fusarium</taxon>
        <taxon>Fusarium redolens species complex</taxon>
    </lineage>
</organism>